<dbReference type="Gene3D" id="3.90.1150.10">
    <property type="entry name" value="Aspartate Aminotransferase, domain 1"/>
    <property type="match status" value="1"/>
</dbReference>
<gene>
    <name evidence="7" type="ORF">DT076_04360</name>
</gene>
<keyword evidence="8" id="KW-1185">Reference proteome</keyword>
<dbReference type="InterPro" id="IPR051326">
    <property type="entry name" value="Kynurenine-oxoglutarate_AT"/>
</dbReference>
<sequence>MRAFRSTVFAEMTQLATATGAINLGQGFPDTDGPEEVLETAARAVRDGVNQYPPALGHTVLREAVCAHQEAWYGLRYDPATEVLVTTGATEAVAASLLALCDPGDEVVALDPTYDSYAAAVAMAHAVLRPVTLRAPDFALDVAALRAAVTGRTRVLLVNSPHNPTGRVLTEEELRALAEVAVEHDLWVVCDEVYEHLTFDGRPHLPLAGFPGMRERTVQVSSAGKTFSVTGWKIGWVCAPAPLVRAVNTVKQFTTFSGGAPFQPAVAVGLGLPPARLQAIRDRLQAGRDLLVQGLHAAGLQTLGAEGTYFVNVDIASIGESDGIAFCRSLPERAGVVAVPSQVFHADPDSARTLVRFAFCKRPEVLAEAAERLARL</sequence>
<dbReference type="InterPro" id="IPR015421">
    <property type="entry name" value="PyrdxlP-dep_Trfase_major"/>
</dbReference>
<dbReference type="InterPro" id="IPR015422">
    <property type="entry name" value="PyrdxlP-dep_Trfase_small"/>
</dbReference>
<dbReference type="PANTHER" id="PTHR43807">
    <property type="entry name" value="FI04487P"/>
    <property type="match status" value="1"/>
</dbReference>
<proteinExistence type="inferred from homology"/>
<dbReference type="Gene3D" id="3.40.640.10">
    <property type="entry name" value="Type I PLP-dependent aspartate aminotransferase-like (Major domain)"/>
    <property type="match status" value="1"/>
</dbReference>
<evidence type="ECO:0000313" key="7">
    <source>
        <dbReference type="EMBL" id="RCK70880.1"/>
    </source>
</evidence>
<dbReference type="PANTHER" id="PTHR43807:SF20">
    <property type="entry name" value="FI04487P"/>
    <property type="match status" value="1"/>
</dbReference>
<keyword evidence="5" id="KW-0663">Pyridoxal phosphate</keyword>
<feature type="domain" description="Aminotransferase class I/classII large" evidence="6">
    <location>
        <begin position="21"/>
        <end position="373"/>
    </location>
</feature>
<dbReference type="Proteomes" id="UP000252770">
    <property type="component" value="Unassembled WGS sequence"/>
</dbReference>
<dbReference type="SUPFAM" id="SSF53383">
    <property type="entry name" value="PLP-dependent transferases"/>
    <property type="match status" value="1"/>
</dbReference>
<dbReference type="NCBIfam" id="NF005855">
    <property type="entry name" value="PRK07777.1"/>
    <property type="match status" value="1"/>
</dbReference>
<dbReference type="GO" id="GO:0030170">
    <property type="term" value="F:pyridoxal phosphate binding"/>
    <property type="evidence" value="ECO:0007669"/>
    <property type="project" value="InterPro"/>
</dbReference>
<organism evidence="7 8">
    <name type="scientific">Desertihabitans brevis</name>
    <dbReference type="NCBI Taxonomy" id="2268447"/>
    <lineage>
        <taxon>Bacteria</taxon>
        <taxon>Bacillati</taxon>
        <taxon>Actinomycetota</taxon>
        <taxon>Actinomycetes</taxon>
        <taxon>Propionibacteriales</taxon>
        <taxon>Propionibacteriaceae</taxon>
        <taxon>Desertihabitans</taxon>
    </lineage>
</organism>
<comment type="similarity">
    <text evidence="2">Belongs to the class-I pyridoxal-phosphate-dependent aminotransferase family.</text>
</comment>
<dbReference type="FunFam" id="3.40.640.10:FF:000033">
    <property type="entry name" value="Aspartate aminotransferase"/>
    <property type="match status" value="1"/>
</dbReference>
<evidence type="ECO:0000256" key="4">
    <source>
        <dbReference type="ARBA" id="ARBA00022679"/>
    </source>
</evidence>
<evidence type="ECO:0000256" key="3">
    <source>
        <dbReference type="ARBA" id="ARBA00022576"/>
    </source>
</evidence>
<reference evidence="7 8" key="1">
    <citation type="submission" date="2018-07" db="EMBL/GenBank/DDBJ databases">
        <title>Desertimonas flava gen. nov. sp. nov.</title>
        <authorList>
            <person name="Liu S."/>
        </authorList>
    </citation>
    <scope>NUCLEOTIDE SEQUENCE [LARGE SCALE GENOMIC DNA]</scope>
    <source>
        <strain evidence="7 8">16Sb5-5</strain>
    </source>
</reference>
<keyword evidence="4" id="KW-0808">Transferase</keyword>
<dbReference type="CDD" id="cd00609">
    <property type="entry name" value="AAT_like"/>
    <property type="match status" value="1"/>
</dbReference>
<dbReference type="EMBL" id="QOUI01000002">
    <property type="protein sequence ID" value="RCK70880.1"/>
    <property type="molecule type" value="Genomic_DNA"/>
</dbReference>
<evidence type="ECO:0000256" key="1">
    <source>
        <dbReference type="ARBA" id="ARBA00001933"/>
    </source>
</evidence>
<dbReference type="GO" id="GO:0005737">
    <property type="term" value="C:cytoplasm"/>
    <property type="evidence" value="ECO:0007669"/>
    <property type="project" value="TreeGrafter"/>
</dbReference>
<comment type="caution">
    <text evidence="7">The sequence shown here is derived from an EMBL/GenBank/DDBJ whole genome shotgun (WGS) entry which is preliminary data.</text>
</comment>
<evidence type="ECO:0000256" key="2">
    <source>
        <dbReference type="ARBA" id="ARBA00007441"/>
    </source>
</evidence>
<dbReference type="Pfam" id="PF00155">
    <property type="entry name" value="Aminotran_1_2"/>
    <property type="match status" value="1"/>
</dbReference>
<name>A0A367YYG7_9ACTN</name>
<dbReference type="AlphaFoldDB" id="A0A367YYG7"/>
<dbReference type="InterPro" id="IPR004839">
    <property type="entry name" value="Aminotransferase_I/II_large"/>
</dbReference>
<evidence type="ECO:0000256" key="5">
    <source>
        <dbReference type="ARBA" id="ARBA00022898"/>
    </source>
</evidence>
<dbReference type="InterPro" id="IPR015424">
    <property type="entry name" value="PyrdxlP-dep_Trfase"/>
</dbReference>
<evidence type="ECO:0000259" key="6">
    <source>
        <dbReference type="Pfam" id="PF00155"/>
    </source>
</evidence>
<evidence type="ECO:0000313" key="8">
    <source>
        <dbReference type="Proteomes" id="UP000252770"/>
    </source>
</evidence>
<keyword evidence="3" id="KW-0032">Aminotransferase</keyword>
<dbReference type="GO" id="GO:0016212">
    <property type="term" value="F:kynurenine-oxoglutarate transaminase activity"/>
    <property type="evidence" value="ECO:0007669"/>
    <property type="project" value="TreeGrafter"/>
</dbReference>
<comment type="cofactor">
    <cofactor evidence="1">
        <name>pyridoxal 5'-phosphate</name>
        <dbReference type="ChEBI" id="CHEBI:597326"/>
    </cofactor>
</comment>
<protein>
    <submittedName>
        <fullName evidence="7">Putative succinyldiaminopimelate transaminase DapC</fullName>
    </submittedName>
</protein>
<accession>A0A367YYG7</accession>